<proteinExistence type="inferred from homology"/>
<dbReference type="InParanoid" id="C5KPG7"/>
<feature type="non-terminal residue" evidence="8">
    <location>
        <position position="260"/>
    </location>
</feature>
<feature type="transmembrane region" description="Helical" evidence="7">
    <location>
        <begin position="167"/>
        <end position="188"/>
    </location>
</feature>
<sequence length="260" mass="28721">MGAQQFHPEEHKDLITRYYTYFYASINLGSIVGVAFIIATIVFIGGNLMGRYVKPKPQGSAVLEILKVLFFSITRCSLEKNKESNGCKGTLPIGAFISLIIPFVMAYNNMTTAFLTQGKKMDTNLFGWEMPAQMMQNVDPIAVVLTSVLVDTVLFPFLKRHNLMPPVLVRFCIGSLCGAASLLVALGVEYMVMSKPVFSVSIWWQIPQFWLIAAGEIFLISTSYEVAFTHSPGALKAVASAFNLCFFSISNVLSAVLFQL</sequence>
<accession>C5KPG7</accession>
<dbReference type="RefSeq" id="XP_002781831.1">
    <property type="nucleotide sequence ID" value="XM_002781785.1"/>
</dbReference>
<dbReference type="OrthoDB" id="205993at2759"/>
<keyword evidence="5 7" id="KW-0472">Membrane</keyword>
<evidence type="ECO:0000256" key="1">
    <source>
        <dbReference type="ARBA" id="ARBA00004141"/>
    </source>
</evidence>
<evidence type="ECO:0000256" key="4">
    <source>
        <dbReference type="ARBA" id="ARBA00022989"/>
    </source>
</evidence>
<dbReference type="Proteomes" id="UP000007800">
    <property type="component" value="Unassembled WGS sequence"/>
</dbReference>
<evidence type="ECO:0000256" key="7">
    <source>
        <dbReference type="SAM" id="Phobius"/>
    </source>
</evidence>
<comment type="similarity">
    <text evidence="2 6">Belongs to the major facilitator superfamily. Proton-dependent oligopeptide transporter (POT/PTR) (TC 2.A.17) family.</text>
</comment>
<dbReference type="GO" id="GO:0006857">
    <property type="term" value="P:oligopeptide transport"/>
    <property type="evidence" value="ECO:0007669"/>
    <property type="project" value="InterPro"/>
</dbReference>
<keyword evidence="9" id="KW-1185">Reference proteome</keyword>
<keyword evidence="3 6" id="KW-0812">Transmembrane</keyword>
<dbReference type="Pfam" id="PF00854">
    <property type="entry name" value="PTR2"/>
    <property type="match status" value="1"/>
</dbReference>
<dbReference type="Gene3D" id="1.20.1250.20">
    <property type="entry name" value="MFS general substrate transporter like domains"/>
    <property type="match status" value="1"/>
</dbReference>
<keyword evidence="4 7" id="KW-1133">Transmembrane helix</keyword>
<protein>
    <submittedName>
        <fullName evidence="8">Uncharacterized protein</fullName>
    </submittedName>
</protein>
<organism evidence="9">
    <name type="scientific">Perkinsus marinus (strain ATCC 50983 / TXsc)</name>
    <dbReference type="NCBI Taxonomy" id="423536"/>
    <lineage>
        <taxon>Eukaryota</taxon>
        <taxon>Sar</taxon>
        <taxon>Alveolata</taxon>
        <taxon>Perkinsozoa</taxon>
        <taxon>Perkinsea</taxon>
        <taxon>Perkinsida</taxon>
        <taxon>Perkinsidae</taxon>
        <taxon>Perkinsus</taxon>
    </lineage>
</organism>
<evidence type="ECO:0000256" key="6">
    <source>
        <dbReference type="RuleBase" id="RU003755"/>
    </source>
</evidence>
<evidence type="ECO:0000256" key="3">
    <source>
        <dbReference type="ARBA" id="ARBA00022692"/>
    </source>
</evidence>
<dbReference type="AlphaFoldDB" id="C5KPG7"/>
<dbReference type="SUPFAM" id="SSF103473">
    <property type="entry name" value="MFS general substrate transporter"/>
    <property type="match status" value="1"/>
</dbReference>
<dbReference type="GeneID" id="9042826"/>
<keyword evidence="6" id="KW-0813">Transport</keyword>
<dbReference type="GO" id="GO:0022857">
    <property type="term" value="F:transmembrane transporter activity"/>
    <property type="evidence" value="ECO:0007669"/>
    <property type="project" value="InterPro"/>
</dbReference>
<dbReference type="InterPro" id="IPR018456">
    <property type="entry name" value="PTR2_symporter_CS"/>
</dbReference>
<gene>
    <name evidence="8" type="ORF">Pmar_PMAR025225</name>
</gene>
<dbReference type="PROSITE" id="PS01023">
    <property type="entry name" value="PTR2_2"/>
    <property type="match status" value="1"/>
</dbReference>
<feature type="transmembrane region" description="Helical" evidence="7">
    <location>
        <begin position="21"/>
        <end position="46"/>
    </location>
</feature>
<name>C5KPG7_PERM5</name>
<feature type="transmembrane region" description="Helical" evidence="7">
    <location>
        <begin position="140"/>
        <end position="158"/>
    </location>
</feature>
<dbReference type="InterPro" id="IPR000109">
    <property type="entry name" value="POT_fam"/>
</dbReference>
<evidence type="ECO:0000256" key="2">
    <source>
        <dbReference type="ARBA" id="ARBA00005982"/>
    </source>
</evidence>
<feature type="transmembrane region" description="Helical" evidence="7">
    <location>
        <begin position="90"/>
        <end position="107"/>
    </location>
</feature>
<comment type="subcellular location">
    <subcellularLocation>
        <location evidence="1 6">Membrane</location>
        <topology evidence="1 6">Multi-pass membrane protein</topology>
    </subcellularLocation>
</comment>
<dbReference type="PANTHER" id="PTHR11654">
    <property type="entry name" value="OLIGOPEPTIDE TRANSPORTER-RELATED"/>
    <property type="match status" value="1"/>
</dbReference>
<reference evidence="8 9" key="1">
    <citation type="submission" date="2008-07" db="EMBL/GenBank/DDBJ databases">
        <authorList>
            <person name="El-Sayed N."/>
            <person name="Caler E."/>
            <person name="Inman J."/>
            <person name="Amedeo P."/>
            <person name="Hass B."/>
            <person name="Wortman J."/>
        </authorList>
    </citation>
    <scope>NUCLEOTIDE SEQUENCE [LARGE SCALE GENOMIC DNA]</scope>
    <source>
        <strain evidence="9">ATCC 50983 / TXsc</strain>
    </source>
</reference>
<dbReference type="InterPro" id="IPR036259">
    <property type="entry name" value="MFS_trans_sf"/>
</dbReference>
<feature type="transmembrane region" description="Helical" evidence="7">
    <location>
        <begin position="238"/>
        <end position="258"/>
    </location>
</feature>
<evidence type="ECO:0000313" key="9">
    <source>
        <dbReference type="Proteomes" id="UP000007800"/>
    </source>
</evidence>
<feature type="transmembrane region" description="Helical" evidence="7">
    <location>
        <begin position="208"/>
        <end position="226"/>
    </location>
</feature>
<evidence type="ECO:0000313" key="8">
    <source>
        <dbReference type="EMBL" id="EER13626.1"/>
    </source>
</evidence>
<dbReference type="GO" id="GO:0016020">
    <property type="term" value="C:membrane"/>
    <property type="evidence" value="ECO:0007669"/>
    <property type="project" value="UniProtKB-SubCell"/>
</dbReference>
<dbReference type="EMBL" id="GG675106">
    <property type="protein sequence ID" value="EER13626.1"/>
    <property type="molecule type" value="Genomic_DNA"/>
</dbReference>
<evidence type="ECO:0000256" key="5">
    <source>
        <dbReference type="ARBA" id="ARBA00023136"/>
    </source>
</evidence>